<dbReference type="InterPro" id="IPR011990">
    <property type="entry name" value="TPR-like_helical_dom_sf"/>
</dbReference>
<gene>
    <name evidence="1" type="ORF">K3166_11715</name>
</gene>
<protein>
    <submittedName>
        <fullName evidence="1">DUF924 domain-containing protein</fullName>
    </submittedName>
</protein>
<dbReference type="Pfam" id="PF06041">
    <property type="entry name" value="DUF924"/>
    <property type="match status" value="1"/>
</dbReference>
<dbReference type="Gene3D" id="1.20.58.320">
    <property type="entry name" value="TPR-like"/>
    <property type="match status" value="1"/>
</dbReference>
<evidence type="ECO:0000313" key="2">
    <source>
        <dbReference type="Proteomes" id="UP000824280"/>
    </source>
</evidence>
<dbReference type="InterPro" id="IPR010323">
    <property type="entry name" value="DUF924"/>
</dbReference>
<sequence length="183" mass="20886">MTGEARAWVSSLLRTWFDELSSSDWYNSSPKLDQMLRDRFGDELDRQGGNPPDDLLDDPETALAGILLFDQIPRNIHRGTAKAFAWDEQARALTNGMIERGWLDDLDSSRCQFALMPLMHSEHLSDQDFSIEMFSQYAPGALDFAKSHREMIARFGRFPHRNEVLGRETTEEEAAAIAEGFSW</sequence>
<dbReference type="SUPFAM" id="SSF48452">
    <property type="entry name" value="TPR-like"/>
    <property type="match status" value="1"/>
</dbReference>
<organism evidence="1 2">
    <name type="scientific">Qipengyuania psychrotolerans</name>
    <dbReference type="NCBI Taxonomy" id="2867238"/>
    <lineage>
        <taxon>Bacteria</taxon>
        <taxon>Pseudomonadati</taxon>
        <taxon>Pseudomonadota</taxon>
        <taxon>Alphaproteobacteria</taxon>
        <taxon>Sphingomonadales</taxon>
        <taxon>Erythrobacteraceae</taxon>
        <taxon>Qipengyuania</taxon>
    </lineage>
</organism>
<dbReference type="EMBL" id="CP081297">
    <property type="protein sequence ID" value="QZD86847.1"/>
    <property type="molecule type" value="Genomic_DNA"/>
</dbReference>
<dbReference type="Gene3D" id="1.25.40.10">
    <property type="entry name" value="Tetratricopeptide repeat domain"/>
    <property type="match status" value="1"/>
</dbReference>
<reference evidence="1 2" key="1">
    <citation type="submission" date="2021-08" db="EMBL/GenBank/DDBJ databases">
        <title>Comparative Genomics Analysis of the Genus Qipengyuania Reveals Extensive Genetic Diversity and Metabolic Versatility, Including the Description of Fifteen Novel Species.</title>
        <authorList>
            <person name="Liu Y."/>
        </authorList>
    </citation>
    <scope>NUCLEOTIDE SEQUENCE [LARGE SCALE GENOMIC DNA]</scope>
    <source>
        <strain evidence="1 2">1XM2-8</strain>
    </source>
</reference>
<accession>A0ABX8ZCY9</accession>
<dbReference type="Proteomes" id="UP000824280">
    <property type="component" value="Chromosome"/>
</dbReference>
<dbReference type="RefSeq" id="WP_221422388.1">
    <property type="nucleotide sequence ID" value="NZ_CP081297.1"/>
</dbReference>
<keyword evidence="2" id="KW-1185">Reference proteome</keyword>
<proteinExistence type="predicted"/>
<evidence type="ECO:0000313" key="1">
    <source>
        <dbReference type="EMBL" id="QZD86847.1"/>
    </source>
</evidence>
<name>A0ABX8ZCY9_9SPHN</name>